<name>A0ABP4WII4_9MICO</name>
<proteinExistence type="inferred from homology"/>
<keyword evidence="2" id="KW-0408">Iron</keyword>
<sequence>MDAGDDFPAHGDHRGVSIAGQRIRAGETVGVSFNSANRDESVFPDPDRFEIRRYAAGSPARPHLAFGHGPHSCLGADLARVQMATLLEVLLARTAWLELAGEPAYLRSNFQRGVKRLPVR</sequence>
<evidence type="ECO:0000313" key="5">
    <source>
        <dbReference type="Proteomes" id="UP001501475"/>
    </source>
</evidence>
<evidence type="ECO:0008006" key="6">
    <source>
        <dbReference type="Google" id="ProtNLM"/>
    </source>
</evidence>
<dbReference type="SUPFAM" id="SSF48264">
    <property type="entry name" value="Cytochrome P450"/>
    <property type="match status" value="1"/>
</dbReference>
<dbReference type="Pfam" id="PF00067">
    <property type="entry name" value="p450"/>
    <property type="match status" value="1"/>
</dbReference>
<dbReference type="Proteomes" id="UP001501475">
    <property type="component" value="Unassembled WGS sequence"/>
</dbReference>
<evidence type="ECO:0000256" key="3">
    <source>
        <dbReference type="SAM" id="MobiDB-lite"/>
    </source>
</evidence>
<dbReference type="Gene3D" id="1.10.630.10">
    <property type="entry name" value="Cytochrome P450"/>
    <property type="match status" value="1"/>
</dbReference>
<dbReference type="PRINTS" id="PR00359">
    <property type="entry name" value="BP450"/>
</dbReference>
<dbReference type="InterPro" id="IPR036396">
    <property type="entry name" value="Cyt_P450_sf"/>
</dbReference>
<dbReference type="InterPro" id="IPR001128">
    <property type="entry name" value="Cyt_P450"/>
</dbReference>
<protein>
    <recommendedName>
        <fullName evidence="6">Cytochrome P450</fullName>
    </recommendedName>
</protein>
<evidence type="ECO:0000256" key="2">
    <source>
        <dbReference type="RuleBase" id="RU000461"/>
    </source>
</evidence>
<dbReference type="RefSeq" id="WP_344064053.1">
    <property type="nucleotide sequence ID" value="NZ_BAAAPN010000034.1"/>
</dbReference>
<comment type="similarity">
    <text evidence="1 2">Belongs to the cytochrome P450 family.</text>
</comment>
<evidence type="ECO:0000313" key="4">
    <source>
        <dbReference type="EMBL" id="GAA1755491.1"/>
    </source>
</evidence>
<gene>
    <name evidence="4" type="ORF">GCM10009810_14100</name>
</gene>
<dbReference type="InterPro" id="IPR002397">
    <property type="entry name" value="Cyt_P450_B"/>
</dbReference>
<dbReference type="PANTHER" id="PTHR46696">
    <property type="entry name" value="P450, PUTATIVE (EUROFUNG)-RELATED"/>
    <property type="match status" value="1"/>
</dbReference>
<dbReference type="PROSITE" id="PS00086">
    <property type="entry name" value="CYTOCHROME_P450"/>
    <property type="match status" value="1"/>
</dbReference>
<feature type="region of interest" description="Disordered" evidence="3">
    <location>
        <begin position="1"/>
        <end position="21"/>
    </location>
</feature>
<comment type="caution">
    <text evidence="4">The sequence shown here is derived from an EMBL/GenBank/DDBJ whole genome shotgun (WGS) entry which is preliminary data.</text>
</comment>
<keyword evidence="2" id="KW-0349">Heme</keyword>
<organism evidence="4 5">
    <name type="scientific">Nostocoides vanveenii</name>
    <dbReference type="NCBI Taxonomy" id="330835"/>
    <lineage>
        <taxon>Bacteria</taxon>
        <taxon>Bacillati</taxon>
        <taxon>Actinomycetota</taxon>
        <taxon>Actinomycetes</taxon>
        <taxon>Micrococcales</taxon>
        <taxon>Intrasporangiaceae</taxon>
        <taxon>Nostocoides</taxon>
    </lineage>
</organism>
<keyword evidence="5" id="KW-1185">Reference proteome</keyword>
<reference evidence="5" key="1">
    <citation type="journal article" date="2019" name="Int. J. Syst. Evol. Microbiol.">
        <title>The Global Catalogue of Microorganisms (GCM) 10K type strain sequencing project: providing services to taxonomists for standard genome sequencing and annotation.</title>
        <authorList>
            <consortium name="The Broad Institute Genomics Platform"/>
            <consortium name="The Broad Institute Genome Sequencing Center for Infectious Disease"/>
            <person name="Wu L."/>
            <person name="Ma J."/>
        </authorList>
    </citation>
    <scope>NUCLEOTIDE SEQUENCE [LARGE SCALE GENOMIC DNA]</scope>
    <source>
        <strain evidence="5">JCM 15591</strain>
    </source>
</reference>
<dbReference type="InterPro" id="IPR017972">
    <property type="entry name" value="Cyt_P450_CS"/>
</dbReference>
<keyword evidence="2" id="KW-0560">Oxidoreductase</keyword>
<accession>A0ABP4WII4</accession>
<evidence type="ECO:0000256" key="1">
    <source>
        <dbReference type="ARBA" id="ARBA00010617"/>
    </source>
</evidence>
<dbReference type="PANTHER" id="PTHR46696:SF1">
    <property type="entry name" value="CYTOCHROME P450 YJIB-RELATED"/>
    <property type="match status" value="1"/>
</dbReference>
<keyword evidence="2" id="KW-0479">Metal-binding</keyword>
<dbReference type="EMBL" id="BAAAPN010000034">
    <property type="protein sequence ID" value="GAA1755491.1"/>
    <property type="molecule type" value="Genomic_DNA"/>
</dbReference>
<keyword evidence="2" id="KW-0503">Monooxygenase</keyword>